<feature type="compositionally biased region" description="Basic residues" evidence="3">
    <location>
        <begin position="172"/>
        <end position="181"/>
    </location>
</feature>
<feature type="compositionally biased region" description="Basic and acidic residues" evidence="3">
    <location>
        <begin position="158"/>
        <end position="171"/>
    </location>
</feature>
<dbReference type="Proteomes" id="UP001209878">
    <property type="component" value="Unassembled WGS sequence"/>
</dbReference>
<evidence type="ECO:0000256" key="2">
    <source>
        <dbReference type="ARBA" id="ARBA00022737"/>
    </source>
</evidence>
<dbReference type="GO" id="GO:0004857">
    <property type="term" value="F:enzyme inhibitor activity"/>
    <property type="evidence" value="ECO:0007669"/>
    <property type="project" value="TreeGrafter"/>
</dbReference>
<feature type="compositionally biased region" description="Low complexity" evidence="3">
    <location>
        <begin position="273"/>
        <end position="296"/>
    </location>
</feature>
<keyword evidence="1" id="KW-0217">Developmental protein</keyword>
<dbReference type="GO" id="GO:0019208">
    <property type="term" value="F:phosphatase regulator activity"/>
    <property type="evidence" value="ECO:0007669"/>
    <property type="project" value="TreeGrafter"/>
</dbReference>
<dbReference type="PANTHER" id="PTHR24179">
    <property type="entry name" value="PROTEIN PHOSPHATASE 1 REGULATORY SUBUNIT 12"/>
    <property type="match status" value="1"/>
</dbReference>
<dbReference type="GO" id="GO:0005737">
    <property type="term" value="C:cytoplasm"/>
    <property type="evidence" value="ECO:0007669"/>
    <property type="project" value="TreeGrafter"/>
</dbReference>
<feature type="compositionally biased region" description="Basic and acidic residues" evidence="3">
    <location>
        <begin position="132"/>
        <end position="144"/>
    </location>
</feature>
<feature type="compositionally biased region" description="Low complexity" evidence="3">
    <location>
        <begin position="26"/>
        <end position="43"/>
    </location>
</feature>
<feature type="compositionally biased region" description="Low complexity" evidence="3">
    <location>
        <begin position="50"/>
        <end position="59"/>
    </location>
</feature>
<evidence type="ECO:0000256" key="1">
    <source>
        <dbReference type="ARBA" id="ARBA00022473"/>
    </source>
</evidence>
<feature type="region of interest" description="Disordered" evidence="3">
    <location>
        <begin position="1"/>
        <end position="77"/>
    </location>
</feature>
<dbReference type="PANTHER" id="PTHR24179:SF21">
    <property type="entry name" value="MYOSIN BINDING SUBUNIT, ISOFORM O"/>
    <property type="match status" value="1"/>
</dbReference>
<keyword evidence="2" id="KW-0677">Repeat</keyword>
<feature type="region of interest" description="Disordered" evidence="3">
    <location>
        <begin position="266"/>
        <end position="331"/>
    </location>
</feature>
<dbReference type="EMBL" id="JAODUO010000884">
    <property type="protein sequence ID" value="KAK2173333.1"/>
    <property type="molecule type" value="Genomic_DNA"/>
</dbReference>
<accession>A0AAD9NLU8</accession>
<dbReference type="AlphaFoldDB" id="A0AAD9NLU8"/>
<name>A0AAD9NLU8_RIDPI</name>
<dbReference type="Gene3D" id="6.10.140.390">
    <property type="match status" value="1"/>
</dbReference>
<sequence length="331" mass="36045">MSATTESSRGPDGPTSWRAGLRKAGSSSAVPETVVSSSVTCTSDSDKLARSASSSWLASDKGDVPMRRQHSTGITDSYETRNRFNDFYTRYSSLLSSNRSNTSSSATSLTPSTAASTRPASEQPYVPLSRRRQLEREQKERERMLGLSSIVTTTRLYEAPKRDEEKEIERKAKARKARSTRRSTQGVTKEDIERAELALQAANKGIDLAAVSANKRSSENKENKPERTTEDSVLRKVWTDEDTQASLRKLKGAGDSTRAAIETVTGLTGGVRGSSSVSSTVPSITTTDTTTPAPSSAFRSSYRSKYLSGDSERKTDEGTRDELKKQGSKEG</sequence>
<evidence type="ECO:0000313" key="4">
    <source>
        <dbReference type="EMBL" id="KAK2173333.1"/>
    </source>
</evidence>
<organism evidence="4 5">
    <name type="scientific">Ridgeia piscesae</name>
    <name type="common">Tubeworm</name>
    <dbReference type="NCBI Taxonomy" id="27915"/>
    <lineage>
        <taxon>Eukaryota</taxon>
        <taxon>Metazoa</taxon>
        <taxon>Spiralia</taxon>
        <taxon>Lophotrochozoa</taxon>
        <taxon>Annelida</taxon>
        <taxon>Polychaeta</taxon>
        <taxon>Sedentaria</taxon>
        <taxon>Canalipalpata</taxon>
        <taxon>Sabellida</taxon>
        <taxon>Siboglinidae</taxon>
        <taxon>Ridgeia</taxon>
    </lineage>
</organism>
<evidence type="ECO:0000256" key="3">
    <source>
        <dbReference type="SAM" id="MobiDB-lite"/>
    </source>
</evidence>
<feature type="region of interest" description="Disordered" evidence="3">
    <location>
        <begin position="212"/>
        <end position="232"/>
    </location>
</feature>
<feature type="region of interest" description="Disordered" evidence="3">
    <location>
        <begin position="96"/>
        <end position="146"/>
    </location>
</feature>
<feature type="compositionally biased region" description="Low complexity" evidence="3">
    <location>
        <begin position="96"/>
        <end position="121"/>
    </location>
</feature>
<reference evidence="4" key="1">
    <citation type="journal article" date="2023" name="Mol. Biol. Evol.">
        <title>Third-Generation Sequencing Reveals the Adaptive Role of the Epigenome in Three Deep-Sea Polychaetes.</title>
        <authorList>
            <person name="Perez M."/>
            <person name="Aroh O."/>
            <person name="Sun Y."/>
            <person name="Lan Y."/>
            <person name="Juniper S.K."/>
            <person name="Young C.R."/>
            <person name="Angers B."/>
            <person name="Qian P.Y."/>
        </authorList>
    </citation>
    <scope>NUCLEOTIDE SEQUENCE</scope>
    <source>
        <strain evidence="4">R07B-5</strain>
    </source>
</reference>
<feature type="compositionally biased region" description="Basic and acidic residues" evidence="3">
    <location>
        <begin position="310"/>
        <end position="331"/>
    </location>
</feature>
<dbReference type="InterPro" id="IPR051226">
    <property type="entry name" value="PP1_Regulatory_Subunit"/>
</dbReference>
<proteinExistence type="predicted"/>
<protein>
    <submittedName>
        <fullName evidence="4">Uncharacterized protein</fullName>
    </submittedName>
</protein>
<evidence type="ECO:0000313" key="5">
    <source>
        <dbReference type="Proteomes" id="UP001209878"/>
    </source>
</evidence>
<feature type="region of interest" description="Disordered" evidence="3">
    <location>
        <begin position="158"/>
        <end position="189"/>
    </location>
</feature>
<feature type="compositionally biased region" description="Basic and acidic residues" evidence="3">
    <location>
        <begin position="216"/>
        <end position="232"/>
    </location>
</feature>
<dbReference type="CDD" id="cd21930">
    <property type="entry name" value="IPD_PPP1R12"/>
    <property type="match status" value="1"/>
</dbReference>
<gene>
    <name evidence="4" type="ORF">NP493_884g04028</name>
</gene>
<comment type="caution">
    <text evidence="4">The sequence shown here is derived from an EMBL/GenBank/DDBJ whole genome shotgun (WGS) entry which is preliminary data.</text>
</comment>
<keyword evidence="5" id="KW-1185">Reference proteome</keyword>